<evidence type="ECO:0000313" key="11">
    <source>
        <dbReference type="RefSeq" id="XP_052120965.1"/>
    </source>
</evidence>
<name>A0A9C6WWK3_FRAOC</name>
<dbReference type="GO" id="GO:0004984">
    <property type="term" value="F:olfactory receptor activity"/>
    <property type="evidence" value="ECO:0007669"/>
    <property type="project" value="InterPro"/>
</dbReference>
<keyword evidence="10" id="KW-1185">Reference proteome</keyword>
<evidence type="ECO:0000256" key="9">
    <source>
        <dbReference type="SAM" id="Phobius"/>
    </source>
</evidence>
<reference evidence="11" key="1">
    <citation type="submission" date="2025-08" db="UniProtKB">
        <authorList>
            <consortium name="RefSeq"/>
        </authorList>
    </citation>
    <scope>IDENTIFICATION</scope>
    <source>
        <tissue evidence="11">Whole organism</tissue>
    </source>
</reference>
<protein>
    <submittedName>
        <fullName evidence="11">Uncharacterized protein LOC127748962 isoform X1</fullName>
    </submittedName>
</protein>
<dbReference type="InterPro" id="IPR004117">
    <property type="entry name" value="7tm6_olfct_rcpt"/>
</dbReference>
<evidence type="ECO:0000256" key="8">
    <source>
        <dbReference type="ARBA" id="ARBA00023224"/>
    </source>
</evidence>
<organism evidence="10 11">
    <name type="scientific">Frankliniella occidentalis</name>
    <name type="common">Western flower thrips</name>
    <name type="synonym">Euthrips occidentalis</name>
    <dbReference type="NCBI Taxonomy" id="133901"/>
    <lineage>
        <taxon>Eukaryota</taxon>
        <taxon>Metazoa</taxon>
        <taxon>Ecdysozoa</taxon>
        <taxon>Arthropoda</taxon>
        <taxon>Hexapoda</taxon>
        <taxon>Insecta</taxon>
        <taxon>Pterygota</taxon>
        <taxon>Neoptera</taxon>
        <taxon>Paraneoptera</taxon>
        <taxon>Thysanoptera</taxon>
        <taxon>Terebrantia</taxon>
        <taxon>Thripoidea</taxon>
        <taxon>Thripidae</taxon>
        <taxon>Frankliniella</taxon>
    </lineage>
</organism>
<feature type="transmembrane region" description="Helical" evidence="9">
    <location>
        <begin position="76"/>
        <end position="93"/>
    </location>
</feature>
<evidence type="ECO:0000256" key="7">
    <source>
        <dbReference type="ARBA" id="ARBA00023170"/>
    </source>
</evidence>
<keyword evidence="5 9" id="KW-1133">Transmembrane helix</keyword>
<dbReference type="Pfam" id="PF02949">
    <property type="entry name" value="7tm_6"/>
    <property type="match status" value="1"/>
</dbReference>
<dbReference type="AlphaFoldDB" id="A0A9C6WWK3"/>
<feature type="transmembrane region" description="Helical" evidence="9">
    <location>
        <begin position="139"/>
        <end position="159"/>
    </location>
</feature>
<feature type="transmembrane region" description="Helical" evidence="9">
    <location>
        <begin position="42"/>
        <end position="64"/>
    </location>
</feature>
<dbReference type="OrthoDB" id="6725171at2759"/>
<evidence type="ECO:0000313" key="10">
    <source>
        <dbReference type="Proteomes" id="UP000504606"/>
    </source>
</evidence>
<feature type="transmembrane region" description="Helical" evidence="9">
    <location>
        <begin position="256"/>
        <end position="275"/>
    </location>
</feature>
<dbReference type="RefSeq" id="XP_052120965.1">
    <property type="nucleotide sequence ID" value="XM_052265005.1"/>
</dbReference>
<dbReference type="GO" id="GO:0016020">
    <property type="term" value="C:membrane"/>
    <property type="evidence" value="ECO:0007669"/>
    <property type="project" value="UniProtKB-SubCell"/>
</dbReference>
<sequence>MGDKKEDLTVSAVLRRWEASLSGEGVGLRGRLWDTMRGTTPAVCLTLGLMCMVLTGVGVMGRTLGSQGLVSSLVDMVYAVSLLGCAMSQLFFAQNRKDVQAMLVRLHEVATELEHDLEGPEHRQERAELSLSARSAHKWFVGMRVYATLAAVSVMLPHFTTLKPVPAVWPSHPALDPPLAIIFALSGNSCCIAYSEFLSLQLVATISSAGMYRALGARLQRAVGKDEELESVARLHGELNSVATVQDALFSSYLPFYLLPPLGGTALATCGFLYGAFSSNFMSLVPQIFIIFMPLCLCGDDLQQTSGETLSLCGYSGNWLDWPPRARRLLHCVMARGTRPQLVYVKAFGHLDRKACLSVLKTWFSFLQTLTNLSGISPDGH</sequence>
<evidence type="ECO:0000256" key="1">
    <source>
        <dbReference type="ARBA" id="ARBA00004141"/>
    </source>
</evidence>
<keyword evidence="2" id="KW-0716">Sensory transduction</keyword>
<gene>
    <name evidence="11" type="primary">LOC127748962</name>
</gene>
<dbReference type="GeneID" id="127748962"/>
<keyword evidence="6 9" id="KW-0472">Membrane</keyword>
<dbReference type="GO" id="GO:0005549">
    <property type="term" value="F:odorant binding"/>
    <property type="evidence" value="ECO:0007669"/>
    <property type="project" value="InterPro"/>
</dbReference>
<feature type="transmembrane region" description="Helical" evidence="9">
    <location>
        <begin position="179"/>
        <end position="203"/>
    </location>
</feature>
<evidence type="ECO:0000256" key="4">
    <source>
        <dbReference type="ARBA" id="ARBA00022725"/>
    </source>
</evidence>
<dbReference type="Proteomes" id="UP000504606">
    <property type="component" value="Unplaced"/>
</dbReference>
<dbReference type="KEGG" id="foc:127748962"/>
<comment type="subcellular location">
    <subcellularLocation>
        <location evidence="1">Membrane</location>
        <topology evidence="1">Multi-pass membrane protein</topology>
    </subcellularLocation>
</comment>
<evidence type="ECO:0000256" key="2">
    <source>
        <dbReference type="ARBA" id="ARBA00022606"/>
    </source>
</evidence>
<accession>A0A9C6WWK3</accession>
<evidence type="ECO:0000256" key="6">
    <source>
        <dbReference type="ARBA" id="ARBA00023136"/>
    </source>
</evidence>
<proteinExistence type="predicted"/>
<keyword evidence="3 9" id="KW-0812">Transmembrane</keyword>
<dbReference type="GO" id="GO:0007165">
    <property type="term" value="P:signal transduction"/>
    <property type="evidence" value="ECO:0007669"/>
    <property type="project" value="UniProtKB-KW"/>
</dbReference>
<keyword evidence="7" id="KW-0675">Receptor</keyword>
<keyword evidence="8" id="KW-0807">Transducer</keyword>
<evidence type="ECO:0000256" key="5">
    <source>
        <dbReference type="ARBA" id="ARBA00022989"/>
    </source>
</evidence>
<evidence type="ECO:0000256" key="3">
    <source>
        <dbReference type="ARBA" id="ARBA00022692"/>
    </source>
</evidence>
<keyword evidence="4" id="KW-0552">Olfaction</keyword>